<evidence type="ECO:0000259" key="7">
    <source>
        <dbReference type="PROSITE" id="PS50836"/>
    </source>
</evidence>
<dbReference type="Gene3D" id="2.60.120.260">
    <property type="entry name" value="Galactose-binding domain-like"/>
    <property type="match status" value="1"/>
</dbReference>
<dbReference type="PANTHER" id="PTHR46901:SF2">
    <property type="entry name" value="GH04942P"/>
    <property type="match status" value="1"/>
</dbReference>
<feature type="disulfide bond" evidence="1">
    <location>
        <begin position="221"/>
        <end position="230"/>
    </location>
</feature>
<dbReference type="Proteomes" id="UP000504635">
    <property type="component" value="Unplaced"/>
</dbReference>
<keyword evidence="3" id="KW-0472">Membrane</keyword>
<reference evidence="9" key="1">
    <citation type="submission" date="2025-08" db="UniProtKB">
        <authorList>
            <consortium name="RefSeq"/>
        </authorList>
    </citation>
    <scope>IDENTIFICATION</scope>
    <source>
        <tissue evidence="9">Gonads</tissue>
    </source>
</reference>
<feature type="compositionally biased region" description="Low complexity" evidence="2">
    <location>
        <begin position="326"/>
        <end position="340"/>
    </location>
</feature>
<feature type="region of interest" description="Disordered" evidence="2">
    <location>
        <begin position="300"/>
        <end position="545"/>
    </location>
</feature>
<feature type="domain" description="EGF-like" evidence="6">
    <location>
        <begin position="190"/>
        <end position="231"/>
    </location>
</feature>
<dbReference type="FunCoup" id="A0A6J2Y053">
    <property type="interactions" value="18"/>
</dbReference>
<dbReference type="AlphaFoldDB" id="A0A6J2Y053"/>
<keyword evidence="3" id="KW-1133">Transmembrane helix</keyword>
<dbReference type="InterPro" id="IPR000082">
    <property type="entry name" value="SEA_dom"/>
</dbReference>
<dbReference type="PROSITE" id="PS50024">
    <property type="entry name" value="SEA"/>
    <property type="match status" value="1"/>
</dbReference>
<keyword evidence="4" id="KW-0732">Signal</keyword>
<sequence length="1239" mass="138244">MHRHNMATAVCGLILAVLICVVNYSDGHVALVFPPARKYDLDFLDSSRTKAPCGMPKGNVKTSFLSGSKFNVSWHLGYPHKGGFKLQLLDQLERPVLDLTPSVQGSEFISNDATAQTYAVELPPDFTCINCTLRLIRQALEWGVGYKFWSCADVDIKIRKEFRENCGGHGRYLLGKCKCDRLYYGSVCQFRDECLENSDCGSQGICVDIDATTAPRKQCYCQLGYFGPGCTRRSPVKSTEIDFDLYTEKKLSDTFTLYWRILKEHKELEAVMVVNGTSYAALGWRPRSLTKSCKNFPQIGPVEVVTTTPSTTQPEPEPKSEPEPSSEPTTEYEPTSEPEPNAVETERKSTYNRRSALLPSPALPYQDVDKVETSVSYKVSSSQGRRKRETSESTPSAEPEPRSEPEPTSEPKSVPEPTSEPKSEPEPTSEPNSEPEPNLETKSEPEPITEPTAEPISEPVPKSEPEPSSEPEPTSEPKSQPKPNPEPKSEPEPNPEPKSEPETNPEPKFEPEPNPEPKSEPEPNPEPKSEPEPSSEPTAEPNKSTHVNVVSAAPKVEDGAAENLNAYTPRHDFNPMDCTDIIIGSARGTASRIGDYYTRDRSTPRMDNFWGGKNDLTAALGFEKDGITTILFRKKLEAKEPSDHTIEEDLMHVIFAQGQEKGKYVHIPKSGVETSQVSEKDFYKPDELKYHGHESQRGVISLNFFEDKKVIMAAGTAATSDSAQNTDCGGEWKIPKGCSPENLTCEYSAKWELIPRKDEIRFTLTTSNTDTWTGIAFSNDEKMSQTDAVLGWVDKTGRPFLMDTWISGYTQPFLDSNQNIYNTSGRIENGVTTLSFTRKRITNDPRDLDFTDDRCLFMMFPVKGGAFNSVNKKIRKHEVLPVVSTERICIKSCGNDDLYDYQTTTESPGIDYKVQVKVVDLGENFVPPKPGTVQYDDLSNSISNNFQPVFKSLPGYRRIVIDQLKSESNDIVAIMNVQLDKAVLEKGRALSSSDMKNTDEQVHKIVQESVGSGRVGNLKVDPQYLVFEPQSRTTNLIPDADGSTISSGWFDMPSTKLYIVLGCIAALVLVALVQAGCTVYKATGRRRANRHKDHLIPNSAWKDYSSNTNYAFDSFEREEPTKKQQHQQHHQQNGNGRSAHPPQSRPRSNPPRPQGRPPSVPPQGHGGDSRSLQRPRSALLPPNDRSTFSLPRTQYDRHTVGAAKGGQMPADFYFMPSQRKYSGEVVRVYVDYNGQKREH</sequence>
<name>A0A6J2Y053_SITOR</name>
<dbReference type="SMART" id="SM00664">
    <property type="entry name" value="DoH"/>
    <property type="match status" value="2"/>
</dbReference>
<feature type="compositionally biased region" description="Low complexity" evidence="2">
    <location>
        <begin position="449"/>
        <end position="460"/>
    </location>
</feature>
<evidence type="ECO:0000259" key="5">
    <source>
        <dbReference type="PROSITE" id="PS50024"/>
    </source>
</evidence>
<feature type="compositionally biased region" description="Low complexity" evidence="2">
    <location>
        <begin position="301"/>
        <end position="314"/>
    </location>
</feature>
<proteinExistence type="predicted"/>
<protein>
    <submittedName>
        <fullName evidence="9">Uncharacterized protein LOC115882976 isoform X1</fullName>
    </submittedName>
</protein>
<feature type="signal peptide" evidence="4">
    <location>
        <begin position="1"/>
        <end position="27"/>
    </location>
</feature>
<dbReference type="RefSeq" id="XP_030757102.1">
    <property type="nucleotide sequence ID" value="XM_030901242.1"/>
</dbReference>
<feature type="region of interest" description="Disordered" evidence="2">
    <location>
        <begin position="1116"/>
        <end position="1194"/>
    </location>
</feature>
<evidence type="ECO:0000256" key="4">
    <source>
        <dbReference type="SAM" id="SignalP"/>
    </source>
</evidence>
<dbReference type="GeneID" id="115882976"/>
<dbReference type="Gene3D" id="2.60.40.1210">
    <property type="entry name" value="Cellobiose dehydrogenase, cytochrome domain"/>
    <property type="match status" value="1"/>
</dbReference>
<feature type="transmembrane region" description="Helical" evidence="3">
    <location>
        <begin position="1057"/>
        <end position="1080"/>
    </location>
</feature>
<dbReference type="PROSITE" id="PS00022">
    <property type="entry name" value="EGF_1"/>
    <property type="match status" value="1"/>
</dbReference>
<keyword evidence="1" id="KW-1015">Disulfide bond</keyword>
<dbReference type="PROSITE" id="PS50026">
    <property type="entry name" value="EGF_3"/>
    <property type="match status" value="1"/>
</dbReference>
<gene>
    <name evidence="9" type="primary">LOC115882976</name>
</gene>
<dbReference type="InParanoid" id="A0A6J2Y053"/>
<feature type="compositionally biased region" description="Polar residues" evidence="2">
    <location>
        <begin position="373"/>
        <end position="383"/>
    </location>
</feature>
<feature type="domain" description="DOMON" evidence="7">
    <location>
        <begin position="745"/>
        <end position="864"/>
    </location>
</feature>
<dbReference type="KEGG" id="soy:115882976"/>
<dbReference type="PROSITE" id="PS50836">
    <property type="entry name" value="DOMON"/>
    <property type="match status" value="2"/>
</dbReference>
<keyword evidence="1" id="KW-0245">EGF-like domain</keyword>
<dbReference type="CDD" id="cd09631">
    <property type="entry name" value="DOMON_DOH"/>
    <property type="match status" value="2"/>
</dbReference>
<dbReference type="SUPFAM" id="SSF49344">
    <property type="entry name" value="CBD9-like"/>
    <property type="match status" value="1"/>
</dbReference>
<evidence type="ECO:0000256" key="1">
    <source>
        <dbReference type="PROSITE-ProRule" id="PRU00076"/>
    </source>
</evidence>
<accession>A0A6J2Y053</accession>
<feature type="domain" description="SEA" evidence="5">
    <location>
        <begin position="908"/>
        <end position="1032"/>
    </location>
</feature>
<dbReference type="InterPro" id="IPR045266">
    <property type="entry name" value="DOH_DOMON"/>
</dbReference>
<dbReference type="CTD" id="37641"/>
<evidence type="ECO:0000259" key="6">
    <source>
        <dbReference type="PROSITE" id="PS50026"/>
    </source>
</evidence>
<dbReference type="InterPro" id="IPR000742">
    <property type="entry name" value="EGF"/>
</dbReference>
<dbReference type="CDD" id="cd00054">
    <property type="entry name" value="EGF_CA"/>
    <property type="match status" value="1"/>
</dbReference>
<feature type="chain" id="PRO_5026654648" evidence="4">
    <location>
        <begin position="28"/>
        <end position="1239"/>
    </location>
</feature>
<evidence type="ECO:0000256" key="2">
    <source>
        <dbReference type="SAM" id="MobiDB-lite"/>
    </source>
</evidence>
<dbReference type="OrthoDB" id="188511at2759"/>
<dbReference type="PROSITE" id="PS01186">
    <property type="entry name" value="EGF_2"/>
    <property type="match status" value="1"/>
</dbReference>
<dbReference type="InterPro" id="IPR005018">
    <property type="entry name" value="DOMON_domain"/>
</dbReference>
<evidence type="ECO:0000313" key="8">
    <source>
        <dbReference type="Proteomes" id="UP000504635"/>
    </source>
</evidence>
<dbReference type="Pfam" id="PF03351">
    <property type="entry name" value="DOMON"/>
    <property type="match status" value="2"/>
</dbReference>
<evidence type="ECO:0000313" key="9">
    <source>
        <dbReference type="RefSeq" id="XP_030757102.1"/>
    </source>
</evidence>
<feature type="compositionally biased region" description="Pro residues" evidence="2">
    <location>
        <begin position="1148"/>
        <end position="1161"/>
    </location>
</feature>
<comment type="caution">
    <text evidence="1">Lacks conserved residue(s) required for the propagation of feature annotation.</text>
</comment>
<feature type="domain" description="DOMON" evidence="7">
    <location>
        <begin position="531"/>
        <end position="658"/>
    </location>
</feature>
<dbReference type="PANTHER" id="PTHR46901">
    <property type="entry name" value="GH04942P"/>
    <property type="match status" value="1"/>
</dbReference>
<keyword evidence="3" id="KW-0812">Transmembrane</keyword>
<organism evidence="8 9">
    <name type="scientific">Sitophilus oryzae</name>
    <name type="common">Rice weevil</name>
    <name type="synonym">Curculio oryzae</name>
    <dbReference type="NCBI Taxonomy" id="7048"/>
    <lineage>
        <taxon>Eukaryota</taxon>
        <taxon>Metazoa</taxon>
        <taxon>Ecdysozoa</taxon>
        <taxon>Arthropoda</taxon>
        <taxon>Hexapoda</taxon>
        <taxon>Insecta</taxon>
        <taxon>Pterygota</taxon>
        <taxon>Neoptera</taxon>
        <taxon>Endopterygota</taxon>
        <taxon>Coleoptera</taxon>
        <taxon>Polyphaga</taxon>
        <taxon>Cucujiformia</taxon>
        <taxon>Curculionidae</taxon>
        <taxon>Dryophthorinae</taxon>
        <taxon>Sitophilus</taxon>
    </lineage>
</organism>
<feature type="compositionally biased region" description="Basic and acidic residues" evidence="2">
    <location>
        <begin position="485"/>
        <end position="531"/>
    </location>
</feature>
<evidence type="ECO:0000256" key="3">
    <source>
        <dbReference type="SAM" id="Phobius"/>
    </source>
</evidence>
<keyword evidence="8" id="KW-1185">Reference proteome</keyword>